<feature type="region of interest" description="Disordered" evidence="7">
    <location>
        <begin position="742"/>
        <end position="777"/>
    </location>
</feature>
<feature type="transmembrane region" description="Helical" evidence="6">
    <location>
        <begin position="80"/>
        <end position="101"/>
    </location>
</feature>
<sequence>MDTFFLVILGFLALLAAIDLFVGVSNDASNFLNSAVGCRIAPYKVLVAVAGLGILLGATFSGGMMEIAKKGVFNPGMFSFSDVMAIYFSVMVTDVVLLNFFNSMGLPTSTTVSIVFELLGAAVGVEVNRILERGGSLVEVGAYINNEKALTMISAILVSVVVAFIAGAIVQYILRVIFSFHYEKMYRRIGGIYGGFAVTMIFYFLVMKGASGASFMTPEMMQFLDTNTWPILGVLFIGSTVLMQLGLILFNLNIFKIVILAGTFALAFAFAGNDLVNFVGVPIAALDSYHIFTAAQGADPNTFAMGGLADPIPAPTLLLILSGIIMVLTIRFSKSAQRVIETSVNLSSSTTGEKEQFGASMPGRIIVRSAMSVENVISKLTPSPVKKWIDTRFEPIIPPTGTEPLPFDYVRASINLILTAILISSATSLQLPLSTTYVTFMVGMGSSFADRAWDRETAVYRVSGVLIVIVGWFLTALTAFVAAGAVATVVLWGSKGACIILMLIAVAVIVKENFFASDEKQAATETLQSLDRFGVRKLLNKAVAKNFETSVTIFRDMIRCFLDDNERGLREVSNRAGEFFDNVSEGRARYYQMAQRQGSHSDNDAKFFYYRSYSNMREVCRTLKRTAIQAQEHVANRHRVFKGEIAGSLEQLVQVLEVFEQDIRDFSGGWSDTTELRERSKKVSDLMDQYQELLLSDIHHYDLSLRGCELYMIFLQFARDLLNRYDMVVILQNHLNDMCENEKPFSIPAEGTEPPASGTEGSEPSEQAVKPAGGAAA</sequence>
<evidence type="ECO:0000256" key="2">
    <source>
        <dbReference type="ARBA" id="ARBA00022448"/>
    </source>
</evidence>
<dbReference type="GO" id="GO:0016020">
    <property type="term" value="C:membrane"/>
    <property type="evidence" value="ECO:0007669"/>
    <property type="project" value="UniProtKB-SubCell"/>
</dbReference>
<evidence type="ECO:0000313" key="9">
    <source>
        <dbReference type="Proteomes" id="UP000266091"/>
    </source>
</evidence>
<dbReference type="AlphaFoldDB" id="A0A388SBM4"/>
<dbReference type="PANTHER" id="PTHR11101:SF16">
    <property type="entry name" value="PHOSPHATE TRANSPORTER"/>
    <property type="match status" value="1"/>
</dbReference>
<dbReference type="OrthoDB" id="9779554at2"/>
<gene>
    <name evidence="8" type="ORF">MESMUL_10620</name>
</gene>
<reference evidence="8 9" key="1">
    <citation type="journal article" date="2018" name="Int. J. Syst. Evol. Microbiol.">
        <title>Mesosutterella multiformis gen. nov., sp. nov., a member of the family Sutterellaceae and Sutterella megalosphaeroides sp. nov., isolated from human faeces.</title>
        <authorList>
            <person name="Sakamoto M."/>
            <person name="Ikeyama N."/>
            <person name="Kunihiro T."/>
            <person name="Iino T."/>
            <person name="Yuki M."/>
            <person name="Ohkuma M."/>
        </authorList>
    </citation>
    <scope>NUCLEOTIDE SEQUENCE [LARGE SCALE GENOMIC DNA]</scope>
    <source>
        <strain evidence="8 9">4NBBH2</strain>
    </source>
</reference>
<feature type="transmembrane region" description="Helical" evidence="6">
    <location>
        <begin position="152"/>
        <end position="178"/>
    </location>
</feature>
<comment type="caution">
    <text evidence="8">The sequence shown here is derived from an EMBL/GenBank/DDBJ whole genome shotgun (WGS) entry which is preliminary data.</text>
</comment>
<feature type="transmembrane region" description="Helical" evidence="6">
    <location>
        <begin position="47"/>
        <end position="68"/>
    </location>
</feature>
<proteinExistence type="inferred from homology"/>
<evidence type="ECO:0000256" key="3">
    <source>
        <dbReference type="ARBA" id="ARBA00022692"/>
    </source>
</evidence>
<comment type="subcellular location">
    <subcellularLocation>
        <location evidence="1 6">Membrane</location>
        <topology evidence="1 6">Multi-pass membrane protein</topology>
    </subcellularLocation>
</comment>
<evidence type="ECO:0000256" key="1">
    <source>
        <dbReference type="ARBA" id="ARBA00004141"/>
    </source>
</evidence>
<evidence type="ECO:0000256" key="4">
    <source>
        <dbReference type="ARBA" id="ARBA00022989"/>
    </source>
</evidence>
<name>A0A388SBM4_9BURK</name>
<feature type="transmembrane region" description="Helical" evidence="6">
    <location>
        <begin position="458"/>
        <end position="483"/>
    </location>
</feature>
<dbReference type="PANTHER" id="PTHR11101">
    <property type="entry name" value="PHOSPHATE TRANSPORTER"/>
    <property type="match status" value="1"/>
</dbReference>
<feature type="transmembrane region" description="Helical" evidence="6">
    <location>
        <begin position="229"/>
        <end position="250"/>
    </location>
</feature>
<keyword evidence="6" id="KW-0592">Phosphate transport</keyword>
<evidence type="ECO:0000256" key="6">
    <source>
        <dbReference type="RuleBase" id="RU363058"/>
    </source>
</evidence>
<dbReference type="InterPro" id="IPR001204">
    <property type="entry name" value="Phos_transporter"/>
</dbReference>
<dbReference type="Pfam" id="PF01384">
    <property type="entry name" value="PHO4"/>
    <property type="match status" value="1"/>
</dbReference>
<evidence type="ECO:0000256" key="5">
    <source>
        <dbReference type="ARBA" id="ARBA00023136"/>
    </source>
</evidence>
<accession>A0A388SBM4</accession>
<keyword evidence="4 6" id="KW-1133">Transmembrane helix</keyword>
<organism evidence="8 9">
    <name type="scientific">Mesosutterella multiformis</name>
    <dbReference type="NCBI Taxonomy" id="2259133"/>
    <lineage>
        <taxon>Bacteria</taxon>
        <taxon>Pseudomonadati</taxon>
        <taxon>Pseudomonadota</taxon>
        <taxon>Betaproteobacteria</taxon>
        <taxon>Burkholderiales</taxon>
        <taxon>Sutterellaceae</taxon>
        <taxon>Mesosutterella</taxon>
    </lineage>
</organism>
<feature type="transmembrane region" description="Helical" evidence="6">
    <location>
        <begin position="257"/>
        <end position="279"/>
    </location>
</feature>
<protein>
    <recommendedName>
        <fullName evidence="6">Phosphate transporter</fullName>
    </recommendedName>
</protein>
<dbReference type="RefSeq" id="WP_116270033.1">
    <property type="nucleotide sequence ID" value="NZ_BGZJ01000001.1"/>
</dbReference>
<dbReference type="GO" id="GO:0035435">
    <property type="term" value="P:phosphate ion transmembrane transport"/>
    <property type="evidence" value="ECO:0007669"/>
    <property type="project" value="TreeGrafter"/>
</dbReference>
<evidence type="ECO:0000313" key="8">
    <source>
        <dbReference type="EMBL" id="GBO93708.1"/>
    </source>
</evidence>
<keyword evidence="2 6" id="KW-0813">Transport</keyword>
<feature type="transmembrane region" description="Helical" evidence="6">
    <location>
        <begin position="489"/>
        <end position="510"/>
    </location>
</feature>
<dbReference type="GO" id="GO:0005315">
    <property type="term" value="F:phosphate transmembrane transporter activity"/>
    <property type="evidence" value="ECO:0007669"/>
    <property type="project" value="InterPro"/>
</dbReference>
<accession>A0A401LH63</accession>
<feature type="transmembrane region" description="Helical" evidence="6">
    <location>
        <begin position="190"/>
        <end position="209"/>
    </location>
</feature>
<feature type="transmembrane region" description="Helical" evidence="6">
    <location>
        <begin position="312"/>
        <end position="330"/>
    </location>
</feature>
<comment type="similarity">
    <text evidence="6">Belongs to the inorganic phosphate transporter (PiT) (TC 2.A.20) family.</text>
</comment>
<keyword evidence="9" id="KW-1185">Reference proteome</keyword>
<keyword evidence="5 6" id="KW-0472">Membrane</keyword>
<evidence type="ECO:0000256" key="7">
    <source>
        <dbReference type="SAM" id="MobiDB-lite"/>
    </source>
</evidence>
<dbReference type="Proteomes" id="UP000266091">
    <property type="component" value="Unassembled WGS sequence"/>
</dbReference>
<dbReference type="EMBL" id="BGZJ01000001">
    <property type="protein sequence ID" value="GBO93708.1"/>
    <property type="molecule type" value="Genomic_DNA"/>
</dbReference>
<keyword evidence="3 6" id="KW-0812">Transmembrane</keyword>